<keyword evidence="2" id="KW-0449">Lipoprotein</keyword>
<comment type="similarity">
    <text evidence="1 2">Belongs to the phospholipid scramblase family.</text>
</comment>
<dbReference type="AlphaFoldDB" id="A0A7I8VB68"/>
<comment type="function">
    <text evidence="2">May mediate accelerated ATP-independent bidirectional transbilayer migration of phospholipids upon binding calcium ions that results in a loss of phospholipid asymmetry in the plasma membrane.</text>
</comment>
<feature type="region of interest" description="Disordered" evidence="3">
    <location>
        <begin position="1"/>
        <end position="24"/>
    </location>
</feature>
<comment type="cofactor">
    <cofactor evidence="2">
        <name>Ca(2+)</name>
        <dbReference type="ChEBI" id="CHEBI:29108"/>
    </cofactor>
</comment>
<dbReference type="PANTHER" id="PTHR23248">
    <property type="entry name" value="PHOSPHOLIPID SCRAMBLASE-RELATED"/>
    <property type="match status" value="1"/>
</dbReference>
<protein>
    <recommendedName>
        <fullName evidence="2">Phospholipid scramblase</fullName>
    </recommendedName>
</protein>
<dbReference type="EMBL" id="CAJFCJ010000003">
    <property type="protein sequence ID" value="CAD5112935.1"/>
    <property type="molecule type" value="Genomic_DNA"/>
</dbReference>
<evidence type="ECO:0000313" key="5">
    <source>
        <dbReference type="Proteomes" id="UP000549394"/>
    </source>
</evidence>
<comment type="caution">
    <text evidence="4">The sequence shown here is derived from an EMBL/GenBank/DDBJ whole genome shotgun (WGS) entry which is preliminary data.</text>
</comment>
<evidence type="ECO:0000256" key="2">
    <source>
        <dbReference type="RuleBase" id="RU363116"/>
    </source>
</evidence>
<dbReference type="Pfam" id="PF03803">
    <property type="entry name" value="Scramblase"/>
    <property type="match status" value="1"/>
</dbReference>
<dbReference type="Proteomes" id="UP000549394">
    <property type="component" value="Unassembled WGS sequence"/>
</dbReference>
<dbReference type="OrthoDB" id="444338at2759"/>
<organism evidence="4 5">
    <name type="scientific">Dimorphilus gyrociliatus</name>
    <dbReference type="NCBI Taxonomy" id="2664684"/>
    <lineage>
        <taxon>Eukaryota</taxon>
        <taxon>Metazoa</taxon>
        <taxon>Spiralia</taxon>
        <taxon>Lophotrochozoa</taxon>
        <taxon>Annelida</taxon>
        <taxon>Polychaeta</taxon>
        <taxon>Polychaeta incertae sedis</taxon>
        <taxon>Dinophilidae</taxon>
        <taxon>Dimorphilus</taxon>
    </lineage>
</organism>
<dbReference type="GO" id="GO:0017128">
    <property type="term" value="F:phospholipid scramblase activity"/>
    <property type="evidence" value="ECO:0007669"/>
    <property type="project" value="InterPro"/>
</dbReference>
<dbReference type="PANTHER" id="PTHR23248:SF9">
    <property type="entry name" value="PHOSPHOLIPID SCRAMBLASE"/>
    <property type="match status" value="1"/>
</dbReference>
<evidence type="ECO:0000256" key="1">
    <source>
        <dbReference type="ARBA" id="ARBA00005350"/>
    </source>
</evidence>
<evidence type="ECO:0000256" key="3">
    <source>
        <dbReference type="SAM" id="MobiDB-lite"/>
    </source>
</evidence>
<dbReference type="GO" id="GO:0005886">
    <property type="term" value="C:plasma membrane"/>
    <property type="evidence" value="ECO:0007669"/>
    <property type="project" value="TreeGrafter"/>
</dbReference>
<evidence type="ECO:0000313" key="4">
    <source>
        <dbReference type="EMBL" id="CAD5112935.1"/>
    </source>
</evidence>
<name>A0A7I8VB68_9ANNE</name>
<gene>
    <name evidence="4" type="ORF">DGYR_LOCUS1993</name>
</gene>
<dbReference type="InterPro" id="IPR025659">
    <property type="entry name" value="Tubby-like_C"/>
</dbReference>
<dbReference type="SUPFAM" id="SSF54518">
    <property type="entry name" value="Tubby C-terminal domain-like"/>
    <property type="match status" value="1"/>
</dbReference>
<proteinExistence type="inferred from homology"/>
<keyword evidence="2" id="KW-0564">Palmitate</keyword>
<keyword evidence="5" id="KW-1185">Reference proteome</keyword>
<sequence>MSEQVITEEPISDEKHSLEAEEYSNQGLDLKDETDDCNVIQTQPTSEVIPSNPSGLDLIANVDKFHIHQEVQLVEVLTVLEKCNRYKICNDTEQQLFYAKEESECLQRYCCNIFRSLRMEISTSSANGEIPVIALNRPLNCQGFLCPCCLQRMEIYCPPGQLVATIKEMWTMCIPTYEIHDTDGNLLYTIIGDCCHSKCYTDVHFRVLRDSYEVADIQKHWGGFREVCAEANDFTILIHDKSVSVMNKAIMIGAAFLIDYNYFERLNYG</sequence>
<keyword evidence="2" id="KW-0106">Calcium</keyword>
<reference evidence="4 5" key="1">
    <citation type="submission" date="2020-08" db="EMBL/GenBank/DDBJ databases">
        <authorList>
            <person name="Hejnol A."/>
        </authorList>
    </citation>
    <scope>NUCLEOTIDE SEQUENCE [LARGE SCALE GENOMIC DNA]</scope>
</reference>
<accession>A0A7I8VB68</accession>
<dbReference type="InterPro" id="IPR005552">
    <property type="entry name" value="Scramblase"/>
</dbReference>